<organism evidence="1 2">
    <name type="scientific">Coccomyxa subellipsoidea</name>
    <dbReference type="NCBI Taxonomy" id="248742"/>
    <lineage>
        <taxon>Eukaryota</taxon>
        <taxon>Viridiplantae</taxon>
        <taxon>Chlorophyta</taxon>
        <taxon>core chlorophytes</taxon>
        <taxon>Trebouxiophyceae</taxon>
        <taxon>Trebouxiophyceae incertae sedis</taxon>
        <taxon>Coccomyxaceae</taxon>
        <taxon>Coccomyxa</taxon>
    </lineage>
</organism>
<dbReference type="Proteomes" id="UP001491310">
    <property type="component" value="Unassembled WGS sequence"/>
</dbReference>
<evidence type="ECO:0000313" key="1">
    <source>
        <dbReference type="EMBL" id="KAK9915631.1"/>
    </source>
</evidence>
<reference evidence="1 2" key="1">
    <citation type="journal article" date="2024" name="Nat. Commun.">
        <title>Phylogenomics reveals the evolutionary origins of lichenization in chlorophyte algae.</title>
        <authorList>
            <person name="Puginier C."/>
            <person name="Libourel C."/>
            <person name="Otte J."/>
            <person name="Skaloud P."/>
            <person name="Haon M."/>
            <person name="Grisel S."/>
            <person name="Petersen M."/>
            <person name="Berrin J.G."/>
            <person name="Delaux P.M."/>
            <person name="Dal Grande F."/>
            <person name="Keller J."/>
        </authorList>
    </citation>
    <scope>NUCLEOTIDE SEQUENCE [LARGE SCALE GENOMIC DNA]</scope>
    <source>
        <strain evidence="1 2">SAG 216-7</strain>
    </source>
</reference>
<accession>A0ABR2YVB5</accession>
<sequence>MHVLKRRIWRLDPETRAAFKESLYRISRNTNVRVTGMGCSVRPSSADYVVANLMYNSIALGEHRDNSGNALPNESLR</sequence>
<dbReference type="EMBL" id="JALJOT010000004">
    <property type="protein sequence ID" value="KAK9915631.1"/>
    <property type="molecule type" value="Genomic_DNA"/>
</dbReference>
<proteinExistence type="predicted"/>
<protein>
    <submittedName>
        <fullName evidence="1">Uncharacterized protein</fullName>
    </submittedName>
</protein>
<evidence type="ECO:0000313" key="2">
    <source>
        <dbReference type="Proteomes" id="UP001491310"/>
    </source>
</evidence>
<gene>
    <name evidence="1" type="ORF">WJX75_001795</name>
</gene>
<name>A0ABR2YVB5_9CHLO</name>
<keyword evidence="2" id="KW-1185">Reference proteome</keyword>
<comment type="caution">
    <text evidence="1">The sequence shown here is derived from an EMBL/GenBank/DDBJ whole genome shotgun (WGS) entry which is preliminary data.</text>
</comment>